<feature type="signal peptide" evidence="1">
    <location>
        <begin position="1"/>
        <end position="18"/>
    </location>
</feature>
<dbReference type="RefSeq" id="WP_374036250.1">
    <property type="nucleotide sequence ID" value="NZ_CP169082.1"/>
</dbReference>
<accession>A0ABW0FLH2</accession>
<proteinExistence type="predicted"/>
<evidence type="ECO:0000313" key="3">
    <source>
        <dbReference type="Proteomes" id="UP001596152"/>
    </source>
</evidence>
<feature type="chain" id="PRO_5047382214" description="Lipoprotein" evidence="1">
    <location>
        <begin position="19"/>
        <end position="127"/>
    </location>
</feature>
<organism evidence="2 3">
    <name type="scientific">Brevundimonas staleyi</name>
    <dbReference type="NCBI Taxonomy" id="74326"/>
    <lineage>
        <taxon>Bacteria</taxon>
        <taxon>Pseudomonadati</taxon>
        <taxon>Pseudomonadota</taxon>
        <taxon>Alphaproteobacteria</taxon>
        <taxon>Caulobacterales</taxon>
        <taxon>Caulobacteraceae</taxon>
        <taxon>Brevundimonas</taxon>
    </lineage>
</organism>
<name>A0ABW0FLH2_9CAUL</name>
<dbReference type="Proteomes" id="UP001596152">
    <property type="component" value="Unassembled WGS sequence"/>
</dbReference>
<reference evidence="3" key="1">
    <citation type="journal article" date="2019" name="Int. J. Syst. Evol. Microbiol.">
        <title>The Global Catalogue of Microorganisms (GCM) 10K type strain sequencing project: providing services to taxonomists for standard genome sequencing and annotation.</title>
        <authorList>
            <consortium name="The Broad Institute Genomics Platform"/>
            <consortium name="The Broad Institute Genome Sequencing Center for Infectious Disease"/>
            <person name="Wu L."/>
            <person name="Ma J."/>
        </authorList>
    </citation>
    <scope>NUCLEOTIDE SEQUENCE [LARGE SCALE GENOMIC DNA]</scope>
    <source>
        <strain evidence="3">JCM 12125</strain>
    </source>
</reference>
<evidence type="ECO:0008006" key="4">
    <source>
        <dbReference type="Google" id="ProtNLM"/>
    </source>
</evidence>
<evidence type="ECO:0000313" key="2">
    <source>
        <dbReference type="EMBL" id="MFC5342507.1"/>
    </source>
</evidence>
<dbReference type="EMBL" id="JBHSLF010000001">
    <property type="protein sequence ID" value="MFC5342507.1"/>
    <property type="molecule type" value="Genomic_DNA"/>
</dbReference>
<protein>
    <recommendedName>
        <fullName evidence="4">Lipoprotein</fullName>
    </recommendedName>
</protein>
<dbReference type="PROSITE" id="PS51257">
    <property type="entry name" value="PROKAR_LIPOPROTEIN"/>
    <property type="match status" value="1"/>
</dbReference>
<sequence length="127" mass="13787">MRKLVLAMLIIGSFAGCAADPKVMPEPFQGVWAESSGTCLNEAGRLVVTSNSVAHPNAQGEVLEIAFEPPPPVWRLAADIRWAMSENKPQGSADNPTTMLLSPDLQALTFTSDFDARVYVRCQEPIE</sequence>
<gene>
    <name evidence="2" type="ORF">ACFPIE_01180</name>
</gene>
<comment type="caution">
    <text evidence="2">The sequence shown here is derived from an EMBL/GenBank/DDBJ whole genome shotgun (WGS) entry which is preliminary data.</text>
</comment>
<evidence type="ECO:0000256" key="1">
    <source>
        <dbReference type="SAM" id="SignalP"/>
    </source>
</evidence>
<keyword evidence="1" id="KW-0732">Signal</keyword>
<keyword evidence="3" id="KW-1185">Reference proteome</keyword>